<keyword evidence="2" id="KW-1185">Reference proteome</keyword>
<dbReference type="Proteomes" id="UP001151071">
    <property type="component" value="Unassembled WGS sequence"/>
</dbReference>
<reference evidence="1" key="1">
    <citation type="submission" date="2022-12" db="EMBL/GenBank/DDBJ databases">
        <title>Draft genome sequence of the thermophilic strain Brevibacillus thermoruber HT42, isolated from Los Humeros, Puebla, Mexico, with biotechnological potential.</title>
        <authorList>
            <person name="Lara Sanchez J."/>
            <person name="Solis Palacios R."/>
            <person name="Bustos Baena A.S."/>
            <person name="Ruz Baez A.E."/>
            <person name="Espinosa Luna G."/>
            <person name="Oliart Ros R.M."/>
        </authorList>
    </citation>
    <scope>NUCLEOTIDE SEQUENCE</scope>
    <source>
        <strain evidence="1">HT42</strain>
    </source>
</reference>
<dbReference type="AlphaFoldDB" id="A0A9X3Z4H5"/>
<accession>A0A9X3Z4H5</accession>
<name>A0A9X3Z4H5_9BACL</name>
<evidence type="ECO:0000313" key="1">
    <source>
        <dbReference type="EMBL" id="MDA5109966.1"/>
    </source>
</evidence>
<sequence>MCREGRHEANAARRGVGEYRFEPRSADIKAIRIHQERYGESFSFTVPLAKGGTP</sequence>
<dbReference type="EMBL" id="JAPYYP010000024">
    <property type="protein sequence ID" value="MDA5109966.1"/>
    <property type="molecule type" value="Genomic_DNA"/>
</dbReference>
<organism evidence="1 2">
    <name type="scientific">Brevibacillus thermoruber</name>
    <dbReference type="NCBI Taxonomy" id="33942"/>
    <lineage>
        <taxon>Bacteria</taxon>
        <taxon>Bacillati</taxon>
        <taxon>Bacillota</taxon>
        <taxon>Bacilli</taxon>
        <taxon>Bacillales</taxon>
        <taxon>Paenibacillaceae</taxon>
        <taxon>Brevibacillus</taxon>
    </lineage>
</organism>
<proteinExistence type="predicted"/>
<evidence type="ECO:0000313" key="2">
    <source>
        <dbReference type="Proteomes" id="UP001151071"/>
    </source>
</evidence>
<dbReference type="RefSeq" id="WP_271140582.1">
    <property type="nucleotide sequence ID" value="NZ_JAPYYP010000024.1"/>
</dbReference>
<gene>
    <name evidence="1" type="ORF">O3V59_16490</name>
</gene>
<comment type="caution">
    <text evidence="1">The sequence shown here is derived from an EMBL/GenBank/DDBJ whole genome shotgun (WGS) entry which is preliminary data.</text>
</comment>
<protein>
    <submittedName>
        <fullName evidence="1">Uncharacterized protein</fullName>
    </submittedName>
</protein>